<dbReference type="InterPro" id="IPR008979">
    <property type="entry name" value="Galactose-bd-like_sf"/>
</dbReference>
<sequence length="1291" mass="137165">INLVADGDMEDAGVTSWTILNPSTFSTTAKDTTGVFADTQSLKYVVSSPTGSYSGYYQQIPVSQNTTYHFEGWVKTSNIYYGPTIRIDEGALSYPSDPTNRITFNWQNQLTAANAWTKVTGDFKTSSGVSVVTLFLVRAHTTGTETTYFDNITLTPNSVDNGGMEGTLTSEAPSGWVEAWNAGTGSAETSAQHSGSQAYKYTHDGTTSSGGIRMSSAMAIDDNSWYLVSFWGKADSGFSLTGSLNGGEGGGLSATLTTSWLKFSYVKKGSDFNGTVGYADKLAFYTGSASKVFYIDDVSVTPLSNVATSFKAWTPVTDTGSNAELVPTGHFDSNITGWSTLATTGYSYETFEWSNGKLHAVNDLVTNTPYFGYANSPVFSVTAGKQYLVEFDLVNNAGTLPQFTIASSDQGGGITSESYVPSTVGHNRKVFNGITSSGSGRFFFNNYNNVADYTLDNVTVKEIANPLSIHGSSTGVASTTGVRGNAYTFDGSTGFLRQKMYDTNVGTLSYQGDDTTTAEFRDTSQNFDDWDVASGNATYLLKITNSDATQSWGFMGTNNNSGQDIDIYTSIDRGTRGWSSESGGTLPVTTAKTPVAYEVYKVDHDIVGDTTLMFWFKTSATNADNRIIDKYATGNGYYMKTIASGILYAATLGTGSATSTSTTAVNDGVWHYITWVIDAGANQYLYIDGILEDTDAITLTSTAAPYPLYLMANDGTAGFVAGSLDSYAHVKAALTAAQIKELYNASSEKYTLVSNNESANGIKESAATIDANYHNFEISQNGTAASLSVDGATPVTTAVNLANEDSYVRLQNSDSTNTASVDWVYVRKYAATAPVATPATEEVGPGPVGYWKFDDPTSTPSGGTSGQAAMDSSGQGNNGVLGSTINADSADPTWQSEDMCVSGKCLKFDGSSAGVTATVTQARTSVLSVGLWIKPVTLTSRQDFISSGDAGTYPTNNWIFSIKGNSSNNASLSVFGSTTELNTGANVLSANKWQYVVFVSDGTNVSIYIDGKLVISNVLAINNSNSTGEYIGRSSAIYFQGTIDEVKIYPYARSAAQIKADYNAKGSSSTKGTSVALGTNVKSNDAFSNGLVGYWKMDETSGNIIDASGNNNSGTITGTTVIAGKYGNTRNFSSTSDIAAITSIAIPGSWSISSWFKYPFPSASCNTLTRGVNYDHQVIIQCGGTLLGTYDNHSLGWVSSGFNTNTLSNGWHHLTAVGDGGVTKFYIDGSYVGTSNYQSNSEISYIGNYQGGNQQFGSIDETRIYNRALSPKEVRDLYNWATGAGGVLEDG</sequence>
<feature type="region of interest" description="Disordered" evidence="3">
    <location>
        <begin position="856"/>
        <end position="888"/>
    </location>
</feature>
<dbReference type="Gene3D" id="2.60.120.260">
    <property type="entry name" value="Galactose-binding domain-like"/>
    <property type="match status" value="2"/>
</dbReference>
<dbReference type="SMART" id="SM00560">
    <property type="entry name" value="LamGL"/>
    <property type="match status" value="2"/>
</dbReference>
<dbReference type="SUPFAM" id="SSF49785">
    <property type="entry name" value="Galactose-binding domain-like"/>
    <property type="match status" value="3"/>
</dbReference>
<organism evidence="5 6">
    <name type="scientific">candidate division WWE3 bacterium CG_4_10_14_0_2_um_filter_41_14</name>
    <dbReference type="NCBI Taxonomy" id="1975072"/>
    <lineage>
        <taxon>Bacteria</taxon>
        <taxon>Katanobacteria</taxon>
    </lineage>
</organism>
<comment type="caution">
    <text evidence="5">The sequence shown here is derived from an EMBL/GenBank/DDBJ whole genome shotgun (WGS) entry which is preliminary data.</text>
</comment>
<dbReference type="Gene3D" id="2.60.120.200">
    <property type="match status" value="3"/>
</dbReference>
<feature type="non-terminal residue" evidence="5">
    <location>
        <position position="1"/>
    </location>
</feature>
<proteinExistence type="predicted"/>
<keyword evidence="2" id="KW-1015">Disulfide bond</keyword>
<evidence type="ECO:0000259" key="4">
    <source>
        <dbReference type="SMART" id="SM00560"/>
    </source>
</evidence>
<dbReference type="EMBL" id="PFNL01000095">
    <property type="protein sequence ID" value="PIZ46503.1"/>
    <property type="molecule type" value="Genomic_DNA"/>
</dbReference>
<evidence type="ECO:0000256" key="2">
    <source>
        <dbReference type="ARBA" id="ARBA00023157"/>
    </source>
</evidence>
<protein>
    <recommendedName>
        <fullName evidence="4">LamG-like jellyroll fold domain-containing protein</fullName>
    </recommendedName>
</protein>
<name>A0A2M7TJ74_UNCKA</name>
<dbReference type="InterPro" id="IPR006558">
    <property type="entry name" value="LamG-like"/>
</dbReference>
<gene>
    <name evidence="5" type="ORF">COY32_03175</name>
</gene>
<accession>A0A2M7TJ74</accession>
<evidence type="ECO:0000256" key="3">
    <source>
        <dbReference type="SAM" id="MobiDB-lite"/>
    </source>
</evidence>
<feature type="domain" description="LamG-like jellyroll fold" evidence="4">
    <location>
        <begin position="1148"/>
        <end position="1272"/>
    </location>
</feature>
<evidence type="ECO:0000256" key="1">
    <source>
        <dbReference type="ARBA" id="ARBA00022729"/>
    </source>
</evidence>
<dbReference type="Proteomes" id="UP000228920">
    <property type="component" value="Unassembled WGS sequence"/>
</dbReference>
<keyword evidence="1" id="KW-0732">Signal</keyword>
<evidence type="ECO:0000313" key="6">
    <source>
        <dbReference type="Proteomes" id="UP000228920"/>
    </source>
</evidence>
<evidence type="ECO:0000313" key="5">
    <source>
        <dbReference type="EMBL" id="PIZ46503.1"/>
    </source>
</evidence>
<dbReference type="Pfam" id="PF13385">
    <property type="entry name" value="Laminin_G_3"/>
    <property type="match status" value="3"/>
</dbReference>
<dbReference type="InterPro" id="IPR013320">
    <property type="entry name" value="ConA-like_dom_sf"/>
</dbReference>
<dbReference type="SUPFAM" id="SSF49899">
    <property type="entry name" value="Concanavalin A-like lectins/glucanases"/>
    <property type="match status" value="3"/>
</dbReference>
<reference evidence="6" key="1">
    <citation type="submission" date="2017-09" db="EMBL/GenBank/DDBJ databases">
        <title>Depth-based differentiation of microbial function through sediment-hosted aquifers and enrichment of novel symbionts in the deep terrestrial subsurface.</title>
        <authorList>
            <person name="Probst A.J."/>
            <person name="Ladd B."/>
            <person name="Jarett J.K."/>
            <person name="Geller-Mcgrath D.E."/>
            <person name="Sieber C.M.K."/>
            <person name="Emerson J.B."/>
            <person name="Anantharaman K."/>
            <person name="Thomas B.C."/>
            <person name="Malmstrom R."/>
            <person name="Stieglmeier M."/>
            <person name="Klingl A."/>
            <person name="Woyke T."/>
            <person name="Ryan C.M."/>
            <person name="Banfield J.F."/>
        </authorList>
    </citation>
    <scope>NUCLEOTIDE SEQUENCE [LARGE SCALE GENOMIC DNA]</scope>
</reference>
<feature type="domain" description="LamG-like jellyroll fold" evidence="4">
    <location>
        <begin position="925"/>
        <end position="1056"/>
    </location>
</feature>